<sequence length="319" mass="32660">MSDVEHRVRDLLQRHATDAPAGATLLAAVRTESRRRTRRTRLLVAAVVTVLAGALAALPLRLAAAPVTVAAPSALTTPDASATVTFPLSPPSGSEAGSEAGSGAAEVRLAAGLPTLSWSLPGTDATATLTMSPTRPAMPATATPAAVRGRPGLAAVLPDDGVSLVWQESAEQWFELRAYPPVPVDHLAGTAKSLMPVPVTTPAPFTFTVVPAGYTIDNINTSAVTFCPADVPFDQSFVGKITVMLGVTGEQAPGRQVDVAGHPGTVTSSADGWTALQVDLGDGRLLVVQSAVRVPLPEPDLIRFAAGITVNPAATPGRG</sequence>
<evidence type="ECO:0000256" key="1">
    <source>
        <dbReference type="SAM" id="Phobius"/>
    </source>
</evidence>
<name>A0A919UC70_9ACTN</name>
<evidence type="ECO:0000313" key="2">
    <source>
        <dbReference type="EMBL" id="GIG46315.1"/>
    </source>
</evidence>
<dbReference type="RefSeq" id="WP_203848093.1">
    <property type="nucleotide sequence ID" value="NZ_BAAAVW010000013.1"/>
</dbReference>
<gene>
    <name evidence="2" type="ORF">Dsi01nite_043560</name>
</gene>
<reference evidence="2" key="1">
    <citation type="submission" date="2021-01" db="EMBL/GenBank/DDBJ databases">
        <title>Whole genome shotgun sequence of Dactylosporangium siamense NBRC 106093.</title>
        <authorList>
            <person name="Komaki H."/>
            <person name="Tamura T."/>
        </authorList>
    </citation>
    <scope>NUCLEOTIDE SEQUENCE</scope>
    <source>
        <strain evidence="2">NBRC 106093</strain>
    </source>
</reference>
<dbReference type="AlphaFoldDB" id="A0A919UC70"/>
<evidence type="ECO:0008006" key="4">
    <source>
        <dbReference type="Google" id="ProtNLM"/>
    </source>
</evidence>
<protein>
    <recommendedName>
        <fullName evidence="4">DUF4367 domain-containing protein</fullName>
    </recommendedName>
</protein>
<keyword evidence="1" id="KW-1133">Transmembrane helix</keyword>
<accession>A0A919UC70</accession>
<keyword evidence="1" id="KW-0812">Transmembrane</keyword>
<evidence type="ECO:0000313" key="3">
    <source>
        <dbReference type="Proteomes" id="UP000660611"/>
    </source>
</evidence>
<dbReference type="Proteomes" id="UP000660611">
    <property type="component" value="Unassembled WGS sequence"/>
</dbReference>
<keyword evidence="3" id="KW-1185">Reference proteome</keyword>
<keyword evidence="1" id="KW-0472">Membrane</keyword>
<feature type="transmembrane region" description="Helical" evidence="1">
    <location>
        <begin position="42"/>
        <end position="64"/>
    </location>
</feature>
<dbReference type="EMBL" id="BONQ01000069">
    <property type="protein sequence ID" value="GIG46315.1"/>
    <property type="molecule type" value="Genomic_DNA"/>
</dbReference>
<organism evidence="2 3">
    <name type="scientific">Dactylosporangium siamense</name>
    <dbReference type="NCBI Taxonomy" id="685454"/>
    <lineage>
        <taxon>Bacteria</taxon>
        <taxon>Bacillati</taxon>
        <taxon>Actinomycetota</taxon>
        <taxon>Actinomycetes</taxon>
        <taxon>Micromonosporales</taxon>
        <taxon>Micromonosporaceae</taxon>
        <taxon>Dactylosporangium</taxon>
    </lineage>
</organism>
<proteinExistence type="predicted"/>
<comment type="caution">
    <text evidence="2">The sequence shown here is derived from an EMBL/GenBank/DDBJ whole genome shotgun (WGS) entry which is preliminary data.</text>
</comment>